<dbReference type="EMBL" id="ACKU01000007">
    <property type="protein sequence ID" value="EER75267.1"/>
    <property type="molecule type" value="Genomic_DNA"/>
</dbReference>
<dbReference type="PANTHER" id="PTHR48020:SF12">
    <property type="entry name" value="PROTON MYO-INOSITOL COTRANSPORTER"/>
    <property type="match status" value="1"/>
</dbReference>
<protein>
    <submittedName>
        <fullName evidence="9">MFS transporter, SP family</fullName>
    </submittedName>
</protein>
<dbReference type="PANTHER" id="PTHR48020">
    <property type="entry name" value="PROTON MYO-INOSITOL COTRANSPORTER"/>
    <property type="match status" value="1"/>
</dbReference>
<feature type="transmembrane region" description="Helical" evidence="7">
    <location>
        <begin position="408"/>
        <end position="431"/>
    </location>
</feature>
<evidence type="ECO:0000256" key="3">
    <source>
        <dbReference type="ARBA" id="ARBA00022692"/>
    </source>
</evidence>
<comment type="caution">
    <text evidence="9">The sequence shown here is derived from an EMBL/GenBank/DDBJ whole genome shotgun (WGS) entry which is preliminary data.</text>
</comment>
<keyword evidence="10" id="KW-1185">Reference proteome</keyword>
<gene>
    <name evidence="9" type="ORF">HMPREF0877_0480</name>
</gene>
<feature type="transmembrane region" description="Helical" evidence="7">
    <location>
        <begin position="28"/>
        <end position="45"/>
    </location>
</feature>
<dbReference type="InterPro" id="IPR003663">
    <property type="entry name" value="Sugar/inositol_transpt"/>
</dbReference>
<dbReference type="GO" id="GO:0005886">
    <property type="term" value="C:plasma membrane"/>
    <property type="evidence" value="ECO:0007669"/>
    <property type="project" value="UniProtKB-SubCell"/>
</dbReference>
<proteinExistence type="inferred from homology"/>
<dbReference type="HOGENOM" id="CLU_001265_30_5_9"/>
<keyword evidence="2 6" id="KW-0813">Transport</keyword>
<feature type="domain" description="Major facilitator superfamily (MFS) profile" evidence="8">
    <location>
        <begin position="32"/>
        <end position="462"/>
    </location>
</feature>
<evidence type="ECO:0000259" key="8">
    <source>
        <dbReference type="PROSITE" id="PS50850"/>
    </source>
</evidence>
<dbReference type="Proteomes" id="UP000004528">
    <property type="component" value="Unassembled WGS sequence"/>
</dbReference>
<sequence>MQFLLKILEGSVSFLHKEKSGPKKNNPFLSYTSYVIALGGFLFGYDTGVINGALTFISRPDQLGALPTVQGLISSALVLGCMFGALANTTLADKLGRKRLLQWVAAIFTIATVACALSLNAWMLISSRFILGLSVGCASSLSPLYLNEVSPDILQTQNVNKNAIAIVLGQLTAFTVNAILGSLWPDWHPIWRIMMLAAAIPAILLWITSTKIPNSPFWYLLQRQREHAGRIFKELGFSKTDIHENVVDAKESISQGDKTNWHMLFSSKPAIYLLGAGITVGFIQQASGINTVMYYGSVILEKVGLGSGGSLYGNVLIGLVSSLAILGGKRVVERLSSYRLLTIGLTANVVSLGLLSWVMKTTPLAPAANNVLVLIILAFFLATQQGLVSPTTWMLLSEMFPQQLRTTFNAMSTAMIWLTNFVISLIFPILIAHQGTAGVFIIFTFANLGCIFLAAIFANSRLVKRAAAKF</sequence>
<dbReference type="OrthoDB" id="9783823at2"/>
<feature type="transmembrane region" description="Helical" evidence="7">
    <location>
        <begin position="340"/>
        <end position="359"/>
    </location>
</feature>
<dbReference type="InterPro" id="IPR020846">
    <property type="entry name" value="MFS_dom"/>
</dbReference>
<dbReference type="eggNOG" id="COG2814">
    <property type="taxonomic scope" value="Bacteria"/>
</dbReference>
<comment type="similarity">
    <text evidence="6">Belongs to the major facilitator superfamily. Sugar transporter (TC 2.A.1.1) family.</text>
</comment>
<dbReference type="GO" id="GO:0022857">
    <property type="term" value="F:transmembrane transporter activity"/>
    <property type="evidence" value="ECO:0007669"/>
    <property type="project" value="InterPro"/>
</dbReference>
<comment type="subcellular location">
    <subcellularLocation>
        <location evidence="1">Cell membrane</location>
        <topology evidence="1">Multi-pass membrane protein</topology>
    </subcellularLocation>
</comment>
<name>C5R935_WEIPA</name>
<dbReference type="PROSITE" id="PS50850">
    <property type="entry name" value="MFS"/>
    <property type="match status" value="1"/>
</dbReference>
<feature type="transmembrane region" description="Helical" evidence="7">
    <location>
        <begin position="100"/>
        <end position="123"/>
    </location>
</feature>
<dbReference type="STRING" id="585506.HMPREF0877_0480"/>
<dbReference type="InterPro" id="IPR050814">
    <property type="entry name" value="Myo-inositol_Transporter"/>
</dbReference>
<feature type="transmembrane region" description="Helical" evidence="7">
    <location>
        <begin position="159"/>
        <end position="184"/>
    </location>
</feature>
<evidence type="ECO:0000256" key="4">
    <source>
        <dbReference type="ARBA" id="ARBA00022989"/>
    </source>
</evidence>
<dbReference type="SUPFAM" id="SSF103473">
    <property type="entry name" value="MFS general substrate transporter"/>
    <property type="match status" value="1"/>
</dbReference>
<dbReference type="AlphaFoldDB" id="C5R935"/>
<feature type="transmembrane region" description="Helical" evidence="7">
    <location>
        <begin position="371"/>
        <end position="396"/>
    </location>
</feature>
<evidence type="ECO:0000313" key="10">
    <source>
        <dbReference type="Proteomes" id="UP000004528"/>
    </source>
</evidence>
<dbReference type="InterPro" id="IPR005828">
    <property type="entry name" value="MFS_sugar_transport-like"/>
</dbReference>
<accession>C5R935</accession>
<dbReference type="InterPro" id="IPR036259">
    <property type="entry name" value="MFS_trans_sf"/>
</dbReference>
<dbReference type="PRINTS" id="PR00171">
    <property type="entry name" value="SUGRTRNSPORT"/>
</dbReference>
<organism evidence="9 10">
    <name type="scientific">Weissella paramesenteroides ATCC 33313</name>
    <dbReference type="NCBI Taxonomy" id="585506"/>
    <lineage>
        <taxon>Bacteria</taxon>
        <taxon>Bacillati</taxon>
        <taxon>Bacillota</taxon>
        <taxon>Bacilli</taxon>
        <taxon>Lactobacillales</taxon>
        <taxon>Lactobacillaceae</taxon>
        <taxon>Weissella</taxon>
    </lineage>
</organism>
<feature type="transmembrane region" description="Helical" evidence="7">
    <location>
        <begin position="129"/>
        <end position="147"/>
    </location>
</feature>
<evidence type="ECO:0000256" key="1">
    <source>
        <dbReference type="ARBA" id="ARBA00004651"/>
    </source>
</evidence>
<evidence type="ECO:0000256" key="7">
    <source>
        <dbReference type="SAM" id="Phobius"/>
    </source>
</evidence>
<reference evidence="9 10" key="1">
    <citation type="submission" date="2009-04" db="EMBL/GenBank/DDBJ databases">
        <authorList>
            <person name="Qin X."/>
            <person name="Bachman B."/>
            <person name="Battles P."/>
            <person name="Bell A."/>
            <person name="Bess C."/>
            <person name="Bickham C."/>
            <person name="Chaboub L."/>
            <person name="Chen D."/>
            <person name="Coyle M."/>
            <person name="Deiros D.R."/>
            <person name="Dinh H."/>
            <person name="Forbes L."/>
            <person name="Fowler G."/>
            <person name="Francisco L."/>
            <person name="Fu Q."/>
            <person name="Gubbala S."/>
            <person name="Hale W."/>
            <person name="Han Y."/>
            <person name="Hemphill L."/>
            <person name="Highlander S.K."/>
            <person name="Hirani K."/>
            <person name="Hogues M."/>
            <person name="Jackson L."/>
            <person name="Jakkamsetti A."/>
            <person name="Javaid M."/>
            <person name="Jiang H."/>
            <person name="Korchina V."/>
            <person name="Kovar C."/>
            <person name="Lara F."/>
            <person name="Lee S."/>
            <person name="Mata R."/>
            <person name="Mathew T."/>
            <person name="Moen C."/>
            <person name="Morales K."/>
            <person name="Munidasa M."/>
            <person name="Nazareth L."/>
            <person name="Ngo R."/>
            <person name="Nguyen L."/>
            <person name="Okwuonu G."/>
            <person name="Ongeri F."/>
            <person name="Patil S."/>
            <person name="Petrosino J."/>
            <person name="Pham C."/>
            <person name="Pham P."/>
            <person name="Pu L.-L."/>
            <person name="Puazo M."/>
            <person name="Raj R."/>
            <person name="Reid J."/>
            <person name="Rouhana J."/>
            <person name="Saada N."/>
            <person name="Shang Y."/>
            <person name="Simmons D."/>
            <person name="Thornton R."/>
            <person name="Warren J."/>
            <person name="Weissenberger G."/>
            <person name="Zhang J."/>
            <person name="Zhang L."/>
            <person name="Zhou C."/>
            <person name="Zhu D."/>
            <person name="Muzny D."/>
            <person name="Worley K."/>
            <person name="Gibbs R."/>
        </authorList>
    </citation>
    <scope>NUCLEOTIDE SEQUENCE [LARGE SCALE GENOMIC DNA]</scope>
    <source>
        <strain evidence="9 10">ATCC 33313</strain>
    </source>
</reference>
<evidence type="ECO:0000256" key="5">
    <source>
        <dbReference type="ARBA" id="ARBA00023136"/>
    </source>
</evidence>
<feature type="transmembrane region" description="Helical" evidence="7">
    <location>
        <begin position="65"/>
        <end position="88"/>
    </location>
</feature>
<dbReference type="Gene3D" id="1.20.1250.20">
    <property type="entry name" value="MFS general substrate transporter like domains"/>
    <property type="match status" value="1"/>
</dbReference>
<feature type="transmembrane region" description="Helical" evidence="7">
    <location>
        <begin position="270"/>
        <end position="289"/>
    </location>
</feature>
<dbReference type="NCBIfam" id="TIGR00879">
    <property type="entry name" value="SP"/>
    <property type="match status" value="1"/>
</dbReference>
<dbReference type="RefSeq" id="WP_002828013.1">
    <property type="nucleotide sequence ID" value="NZ_GG697129.1"/>
</dbReference>
<evidence type="ECO:0000256" key="2">
    <source>
        <dbReference type="ARBA" id="ARBA00022448"/>
    </source>
</evidence>
<evidence type="ECO:0000313" key="9">
    <source>
        <dbReference type="EMBL" id="EER75267.1"/>
    </source>
</evidence>
<keyword evidence="5 7" id="KW-0472">Membrane</keyword>
<dbReference type="Pfam" id="PF00083">
    <property type="entry name" value="Sugar_tr"/>
    <property type="match status" value="1"/>
</dbReference>
<keyword evidence="3 7" id="KW-0812">Transmembrane</keyword>
<feature type="transmembrane region" description="Helical" evidence="7">
    <location>
        <begin position="309"/>
        <end position="328"/>
    </location>
</feature>
<evidence type="ECO:0000256" key="6">
    <source>
        <dbReference type="RuleBase" id="RU003346"/>
    </source>
</evidence>
<keyword evidence="4 7" id="KW-1133">Transmembrane helix</keyword>
<feature type="transmembrane region" description="Helical" evidence="7">
    <location>
        <begin position="437"/>
        <end position="458"/>
    </location>
</feature>